<sequence length="199" mass="22312">MPAQRKPEVTAEFMAYMANVLKPGSEEDNLMSIDEDEEYKYLYDEFRSEGKVDPTVMENEAKFLQSLQEGPLKPSPGHYDDEHVHVSTTAKTLTLKHWLISHPILVIDLDKVIYLRSAPDVVVNEFGVKVWGIGETGVGWTRDGHRKGASGTAYDHSFVCKYTDERLGLRAGFSVDDPLKFSAALEKAAHGITARHTYP</sequence>
<dbReference type="OrthoDB" id="3364144at2759"/>
<evidence type="ECO:0000313" key="2">
    <source>
        <dbReference type="Proteomes" id="UP000030653"/>
    </source>
</evidence>
<keyword evidence="2" id="KW-1185">Reference proteome</keyword>
<dbReference type="HOGENOM" id="CLU_108109_0_0_1"/>
<dbReference type="GeneID" id="63686731"/>
<accession>M5GEB1</accession>
<dbReference type="EMBL" id="JH795856">
    <property type="protein sequence ID" value="EJU05242.1"/>
    <property type="molecule type" value="Genomic_DNA"/>
</dbReference>
<reference evidence="1 2" key="1">
    <citation type="journal article" date="2012" name="Science">
        <title>The Paleozoic origin of enzymatic lignin decomposition reconstructed from 31 fungal genomes.</title>
        <authorList>
            <person name="Floudas D."/>
            <person name="Binder M."/>
            <person name="Riley R."/>
            <person name="Barry K."/>
            <person name="Blanchette R.A."/>
            <person name="Henrissat B."/>
            <person name="Martinez A.T."/>
            <person name="Otillar R."/>
            <person name="Spatafora J.W."/>
            <person name="Yadav J.S."/>
            <person name="Aerts A."/>
            <person name="Benoit I."/>
            <person name="Boyd A."/>
            <person name="Carlson A."/>
            <person name="Copeland A."/>
            <person name="Coutinho P.M."/>
            <person name="de Vries R.P."/>
            <person name="Ferreira P."/>
            <person name="Findley K."/>
            <person name="Foster B."/>
            <person name="Gaskell J."/>
            <person name="Glotzer D."/>
            <person name="Gorecki P."/>
            <person name="Heitman J."/>
            <person name="Hesse C."/>
            <person name="Hori C."/>
            <person name="Igarashi K."/>
            <person name="Jurgens J.A."/>
            <person name="Kallen N."/>
            <person name="Kersten P."/>
            <person name="Kohler A."/>
            <person name="Kuees U."/>
            <person name="Kumar T.K.A."/>
            <person name="Kuo A."/>
            <person name="LaButti K."/>
            <person name="Larrondo L.F."/>
            <person name="Lindquist E."/>
            <person name="Ling A."/>
            <person name="Lombard V."/>
            <person name="Lucas S."/>
            <person name="Lundell T."/>
            <person name="Martin R."/>
            <person name="McLaughlin D.J."/>
            <person name="Morgenstern I."/>
            <person name="Morin E."/>
            <person name="Murat C."/>
            <person name="Nagy L.G."/>
            <person name="Nolan M."/>
            <person name="Ohm R.A."/>
            <person name="Patyshakuliyeva A."/>
            <person name="Rokas A."/>
            <person name="Ruiz-Duenas F.J."/>
            <person name="Sabat G."/>
            <person name="Salamov A."/>
            <person name="Samejima M."/>
            <person name="Schmutz J."/>
            <person name="Slot J.C."/>
            <person name="St John F."/>
            <person name="Stenlid J."/>
            <person name="Sun H."/>
            <person name="Sun S."/>
            <person name="Syed K."/>
            <person name="Tsang A."/>
            <person name="Wiebenga A."/>
            <person name="Young D."/>
            <person name="Pisabarro A."/>
            <person name="Eastwood D.C."/>
            <person name="Martin F."/>
            <person name="Cullen D."/>
            <person name="Grigoriev I.V."/>
            <person name="Hibbett D.S."/>
        </authorList>
    </citation>
    <scope>NUCLEOTIDE SEQUENCE [LARGE SCALE GENOMIC DNA]</scope>
    <source>
        <strain evidence="1 2">DJM-731 SS1</strain>
    </source>
</reference>
<evidence type="ECO:0000313" key="1">
    <source>
        <dbReference type="EMBL" id="EJU05242.1"/>
    </source>
</evidence>
<dbReference type="AlphaFoldDB" id="M5GEB1"/>
<dbReference type="Proteomes" id="UP000030653">
    <property type="component" value="Unassembled WGS sequence"/>
</dbReference>
<proteinExistence type="predicted"/>
<organism evidence="1 2">
    <name type="scientific">Dacryopinax primogenitus (strain DJM 731)</name>
    <name type="common">Brown rot fungus</name>
    <dbReference type="NCBI Taxonomy" id="1858805"/>
    <lineage>
        <taxon>Eukaryota</taxon>
        <taxon>Fungi</taxon>
        <taxon>Dikarya</taxon>
        <taxon>Basidiomycota</taxon>
        <taxon>Agaricomycotina</taxon>
        <taxon>Dacrymycetes</taxon>
        <taxon>Dacrymycetales</taxon>
        <taxon>Dacrymycetaceae</taxon>
        <taxon>Dacryopinax</taxon>
    </lineage>
</organism>
<name>M5GEB1_DACPD</name>
<gene>
    <name evidence="1" type="ORF">DACRYDRAFT_19816</name>
</gene>
<dbReference type="RefSeq" id="XP_040632136.1">
    <property type="nucleotide sequence ID" value="XM_040771669.1"/>
</dbReference>
<protein>
    <submittedName>
        <fullName evidence="1">Uncharacterized protein</fullName>
    </submittedName>
</protein>